<dbReference type="EMBL" id="JACXVP010000009">
    <property type="protein sequence ID" value="KAG5585496.1"/>
    <property type="molecule type" value="Genomic_DNA"/>
</dbReference>
<comment type="caution">
    <text evidence="1">The sequence shown here is derived from an EMBL/GenBank/DDBJ whole genome shotgun (WGS) entry which is preliminary data.</text>
</comment>
<accession>A0A9J5XF30</accession>
<keyword evidence="2" id="KW-1185">Reference proteome</keyword>
<protein>
    <submittedName>
        <fullName evidence="1">Uncharacterized protein</fullName>
    </submittedName>
</protein>
<name>A0A9J5XF30_SOLCO</name>
<evidence type="ECO:0000313" key="1">
    <source>
        <dbReference type="EMBL" id="KAG5585496.1"/>
    </source>
</evidence>
<dbReference type="Proteomes" id="UP000824120">
    <property type="component" value="Chromosome 9"/>
</dbReference>
<dbReference type="AlphaFoldDB" id="A0A9J5XF30"/>
<evidence type="ECO:0000313" key="2">
    <source>
        <dbReference type="Proteomes" id="UP000824120"/>
    </source>
</evidence>
<organism evidence="1 2">
    <name type="scientific">Solanum commersonii</name>
    <name type="common">Commerson's wild potato</name>
    <name type="synonym">Commerson's nightshade</name>
    <dbReference type="NCBI Taxonomy" id="4109"/>
    <lineage>
        <taxon>Eukaryota</taxon>
        <taxon>Viridiplantae</taxon>
        <taxon>Streptophyta</taxon>
        <taxon>Embryophyta</taxon>
        <taxon>Tracheophyta</taxon>
        <taxon>Spermatophyta</taxon>
        <taxon>Magnoliopsida</taxon>
        <taxon>eudicotyledons</taxon>
        <taxon>Gunneridae</taxon>
        <taxon>Pentapetalae</taxon>
        <taxon>asterids</taxon>
        <taxon>lamiids</taxon>
        <taxon>Solanales</taxon>
        <taxon>Solanaceae</taxon>
        <taxon>Solanoideae</taxon>
        <taxon>Solaneae</taxon>
        <taxon>Solanum</taxon>
    </lineage>
</organism>
<sequence>MLLSDGPPTQMARLDSASSSQFQYLPTKTHCVPNSHILTTLIFNSFVDIIKVHGTKDKEKAIADVELIPMKKSNLIGVVGKPIQLDLATINKTRLSCGRVKVNVDLLAEKPKFVQMQLEDENTLENRGHGEEDCRVPHPELVQQYEERPKAAQQLSSM</sequence>
<gene>
    <name evidence="1" type="ORF">H5410_045930</name>
</gene>
<reference evidence="1 2" key="1">
    <citation type="submission" date="2020-09" db="EMBL/GenBank/DDBJ databases">
        <title>De no assembly of potato wild relative species, Solanum commersonii.</title>
        <authorList>
            <person name="Cho K."/>
        </authorList>
    </citation>
    <scope>NUCLEOTIDE SEQUENCE [LARGE SCALE GENOMIC DNA]</scope>
    <source>
        <strain evidence="1">LZ3.2</strain>
        <tissue evidence="1">Leaf</tissue>
    </source>
</reference>
<proteinExistence type="predicted"/>